<keyword evidence="2" id="KW-1185">Reference proteome</keyword>
<dbReference type="SUPFAM" id="SSF54001">
    <property type="entry name" value="Cysteine proteinases"/>
    <property type="match status" value="1"/>
</dbReference>
<reference evidence="2" key="1">
    <citation type="submission" date="2021-01" db="EMBL/GenBank/DDBJ databases">
        <title>Caligus Genome Assembly.</title>
        <authorList>
            <person name="Gallardo-Escarate C."/>
        </authorList>
    </citation>
    <scope>NUCLEOTIDE SEQUENCE [LARGE SCALE GENOMIC DNA]</scope>
</reference>
<gene>
    <name evidence="1" type="ORF">FKW44_008444</name>
</gene>
<dbReference type="Proteomes" id="UP000595437">
    <property type="component" value="Chromosome 5"/>
</dbReference>
<feature type="non-terminal residue" evidence="1">
    <location>
        <position position="1"/>
    </location>
</feature>
<dbReference type="AlphaFoldDB" id="A0A7T8KG48"/>
<proteinExistence type="predicted"/>
<sequence length="55" mass="6155">LYQCGPASLLAIKRGEVIYGHDTQYMVSQVNADVFHFVFDPSTGGFVRSCRKTDE</sequence>
<name>A0A7T8KG48_CALRO</name>
<dbReference type="OrthoDB" id="437511at2759"/>
<evidence type="ECO:0000313" key="2">
    <source>
        <dbReference type="Proteomes" id="UP000595437"/>
    </source>
</evidence>
<protein>
    <submittedName>
        <fullName evidence="1">Transglutaminaselike</fullName>
    </submittedName>
</protein>
<dbReference type="EMBL" id="CP045894">
    <property type="protein sequence ID" value="QQP55302.1"/>
    <property type="molecule type" value="Genomic_DNA"/>
</dbReference>
<evidence type="ECO:0000313" key="1">
    <source>
        <dbReference type="EMBL" id="QQP55302.1"/>
    </source>
</evidence>
<dbReference type="Gene3D" id="3.90.260.10">
    <property type="entry name" value="Transglutaminase-like"/>
    <property type="match status" value="1"/>
</dbReference>
<dbReference type="InterPro" id="IPR038765">
    <property type="entry name" value="Papain-like_cys_pep_sf"/>
</dbReference>
<organism evidence="1 2">
    <name type="scientific">Caligus rogercresseyi</name>
    <name type="common">Sea louse</name>
    <dbReference type="NCBI Taxonomy" id="217165"/>
    <lineage>
        <taxon>Eukaryota</taxon>
        <taxon>Metazoa</taxon>
        <taxon>Ecdysozoa</taxon>
        <taxon>Arthropoda</taxon>
        <taxon>Crustacea</taxon>
        <taxon>Multicrustacea</taxon>
        <taxon>Hexanauplia</taxon>
        <taxon>Copepoda</taxon>
        <taxon>Siphonostomatoida</taxon>
        <taxon>Caligidae</taxon>
        <taxon>Caligus</taxon>
    </lineage>
</organism>
<dbReference type="InterPro" id="IPR036985">
    <property type="entry name" value="Transglutaminase-like_sf"/>
</dbReference>
<accession>A0A7T8KG48</accession>